<evidence type="ECO:0000256" key="2">
    <source>
        <dbReference type="SAM" id="MobiDB-lite"/>
    </source>
</evidence>
<feature type="transmembrane region" description="Helical" evidence="3">
    <location>
        <begin position="835"/>
        <end position="860"/>
    </location>
</feature>
<feature type="compositionally biased region" description="Acidic residues" evidence="2">
    <location>
        <begin position="576"/>
        <end position="590"/>
    </location>
</feature>
<sequence length="1131" mass="132884">MGRDRDQQENEVEPQEYEEAEYDVDNDELFRDADGDAETVDMENDDPIMGVVPKLKEDNKKGKKEIKKLMNDFENEEEKVYDKYTEAPDFEQDHLGMEKVNLEQLNEEEKLIERSRLKEQRHLMEEYEDDRMDLLNTERKEEDKMKYASSVMANQLLLEENRATIEVRENEARTFRQFAKKEEHMKVKIFKDEGELVNMKKHLRFSKHKAKSHLFGGSRDKVLSLRWNQTPTPLEVKILMARKVNEKLERAHYALNVTIMDGFGGNEIFFKFSKDIINDDYRDKLIHMIRREEREHESKDESKNDSDSSSEINSDSDRVPKRRLQAPKEADDGPGRLEFLKQTLKRLENNNENFMDKSEGDFDDVSLNSFLMPDVEHKRRKRADFHIDDTVNKQGDTTMKKNMINEFKQVLLNFQKNFSSLQNFDQPLEDEELQFENKIYFMVPHEHIIEPSYIIMFELILLDEKLSSTSDRVVAWGAYPLINRGKFKVPLIRGKYDPNVDKFKDIEGKYMKNIDEWVCNLYFELRDIKLVECAGHKEFMEFPIPSEIQAYLEGKINEKELDNIYQKRQMLGGVEGEGEGDQDSSEEEKGEEEHMNQSQSQNLSENEMKKLVKGEFIMNGSDDNIDSDSDQESQYDIEGEEDVIPELASLDYREYKYGITKKLLFAHDEEEELKNMRYIFKELLLDIGIGRFTIGSALTSIIIMFLAIWLRMYIHYLFQYIFLKLIDVPVSETKIMLYRIVIDYGFWNVYQEVISVMSGPFGCTLFFSILIFLTYLGHQYVEFFPKVFSKFVVWFGFGSMGDGILIAIVDTAIRNKEGDFYKLPNYYEKAEDSPIAGYIVVTVIYIFFIILNVIIFYNYIIYLHMNGKLQDIYARLSGDPKVFFIPHDNEISLRHLLWAYHTAITNSQRIVVNQINVFNDYGEPGKVTTLQTSIYKTKSSLEISRTFIRDEIGCVRELTENEISYCNARDNLDLIKFFDQVPTKAGKDFHDRIEGLDEHLNLAVRDIEKANPNINKYVEPERDRQMKSDRSFNRKMSMPRRMASARSNKSILHRAETARSRAIARRSSIRSKKSIMTPTSKRGKRKTLFKRKKTVKDMGDSNVDMKRHKSHFQSKADLRNSDLSKDSMKFL</sequence>
<evidence type="ECO:0000313" key="4">
    <source>
        <dbReference type="EMBL" id="CAI2374622.1"/>
    </source>
</evidence>
<feature type="coiled-coil region" evidence="1">
    <location>
        <begin position="52"/>
        <end position="79"/>
    </location>
</feature>
<feature type="compositionally biased region" description="Acidic residues" evidence="2">
    <location>
        <begin position="35"/>
        <end position="46"/>
    </location>
</feature>
<keyword evidence="5" id="KW-1185">Reference proteome</keyword>
<feature type="compositionally biased region" description="Basic and acidic residues" evidence="2">
    <location>
        <begin position="293"/>
        <end position="306"/>
    </location>
</feature>
<dbReference type="PANTHER" id="PTHR33862">
    <property type="entry name" value="OROFACIAL CLEFT 1 CANDIDATE GENE 1 PROTEIN"/>
    <property type="match status" value="1"/>
</dbReference>
<gene>
    <name evidence="4" type="ORF">ECRASSUSDP1_LOCUS15978</name>
</gene>
<dbReference type="Proteomes" id="UP001295684">
    <property type="component" value="Unassembled WGS sequence"/>
</dbReference>
<feature type="compositionally biased region" description="Basic and acidic residues" evidence="2">
    <location>
        <begin position="326"/>
        <end position="336"/>
    </location>
</feature>
<organism evidence="4 5">
    <name type="scientific">Euplotes crassus</name>
    <dbReference type="NCBI Taxonomy" id="5936"/>
    <lineage>
        <taxon>Eukaryota</taxon>
        <taxon>Sar</taxon>
        <taxon>Alveolata</taxon>
        <taxon>Ciliophora</taxon>
        <taxon>Intramacronucleata</taxon>
        <taxon>Spirotrichea</taxon>
        <taxon>Hypotrichia</taxon>
        <taxon>Euplotida</taxon>
        <taxon>Euplotidae</taxon>
        <taxon>Moneuplotes</taxon>
    </lineage>
</organism>
<dbReference type="AlphaFoldDB" id="A0AAD1XL10"/>
<evidence type="ECO:0000313" key="5">
    <source>
        <dbReference type="Proteomes" id="UP001295684"/>
    </source>
</evidence>
<feature type="compositionally biased region" description="Acidic residues" evidence="2">
    <location>
        <begin position="9"/>
        <end position="27"/>
    </location>
</feature>
<feature type="compositionally biased region" description="Basic and acidic residues" evidence="2">
    <location>
        <begin position="1095"/>
        <end position="1105"/>
    </location>
</feature>
<feature type="transmembrane region" description="Helical" evidence="3">
    <location>
        <begin position="683"/>
        <end position="710"/>
    </location>
</feature>
<evidence type="ECO:0000256" key="3">
    <source>
        <dbReference type="SAM" id="Phobius"/>
    </source>
</evidence>
<keyword evidence="3" id="KW-1133">Transmembrane helix</keyword>
<feature type="compositionally biased region" description="Basic and acidic residues" evidence="2">
    <location>
        <begin position="1114"/>
        <end position="1131"/>
    </location>
</feature>
<protein>
    <submittedName>
        <fullName evidence="4">Uncharacterized protein</fullName>
    </submittedName>
</protein>
<comment type="caution">
    <text evidence="4">The sequence shown here is derived from an EMBL/GenBank/DDBJ whole genome shotgun (WGS) entry which is preliminary data.</text>
</comment>
<accession>A0AAD1XL10</accession>
<feature type="region of interest" description="Disordered" evidence="2">
    <location>
        <begin position="1093"/>
        <end position="1131"/>
    </location>
</feature>
<dbReference type="PANTHER" id="PTHR33862:SF3">
    <property type="entry name" value="OROFACIAL CLEFT 1 CANDIDATE GENE 1 PROTEIN"/>
    <property type="match status" value="1"/>
</dbReference>
<feature type="transmembrane region" description="Helical" evidence="3">
    <location>
        <begin position="788"/>
        <end position="809"/>
    </location>
</feature>
<feature type="coiled-coil region" evidence="1">
    <location>
        <begin position="117"/>
        <end position="144"/>
    </location>
</feature>
<dbReference type="InterPro" id="IPR031390">
    <property type="entry name" value="OFCC1"/>
</dbReference>
<feature type="transmembrane region" description="Helical" evidence="3">
    <location>
        <begin position="753"/>
        <end position="776"/>
    </location>
</feature>
<reference evidence="4" key="1">
    <citation type="submission" date="2023-07" db="EMBL/GenBank/DDBJ databases">
        <authorList>
            <consortium name="AG Swart"/>
            <person name="Singh M."/>
            <person name="Singh A."/>
            <person name="Seah K."/>
            <person name="Emmerich C."/>
        </authorList>
    </citation>
    <scope>NUCLEOTIDE SEQUENCE</scope>
    <source>
        <strain evidence="4">DP1</strain>
    </source>
</reference>
<name>A0AAD1XL10_EUPCR</name>
<proteinExistence type="predicted"/>
<feature type="region of interest" description="Disordered" evidence="2">
    <location>
        <begin position="293"/>
        <end position="336"/>
    </location>
</feature>
<feature type="region of interest" description="Disordered" evidence="2">
    <location>
        <begin position="572"/>
        <end position="604"/>
    </location>
</feature>
<evidence type="ECO:0000256" key="1">
    <source>
        <dbReference type="SAM" id="Coils"/>
    </source>
</evidence>
<keyword evidence="3" id="KW-0472">Membrane</keyword>
<keyword evidence="1" id="KW-0175">Coiled coil</keyword>
<keyword evidence="3" id="KW-0812">Transmembrane</keyword>
<dbReference type="EMBL" id="CAMPGE010016042">
    <property type="protein sequence ID" value="CAI2374622.1"/>
    <property type="molecule type" value="Genomic_DNA"/>
</dbReference>
<feature type="region of interest" description="Disordered" evidence="2">
    <location>
        <begin position="1"/>
        <end position="50"/>
    </location>
</feature>